<gene>
    <name evidence="1" type="ORF">KIPB_006911</name>
</gene>
<evidence type="ECO:0000313" key="1">
    <source>
        <dbReference type="EMBL" id="GIQ85272.1"/>
    </source>
</evidence>
<reference evidence="1 2" key="1">
    <citation type="journal article" date="2018" name="PLoS ONE">
        <title>The draft genome of Kipferlia bialata reveals reductive genome evolution in fornicate parasites.</title>
        <authorList>
            <person name="Tanifuji G."/>
            <person name="Takabayashi S."/>
            <person name="Kume K."/>
            <person name="Takagi M."/>
            <person name="Nakayama T."/>
            <person name="Kamikawa R."/>
            <person name="Inagaki Y."/>
            <person name="Hashimoto T."/>
        </authorList>
    </citation>
    <scope>NUCLEOTIDE SEQUENCE [LARGE SCALE GENOMIC DNA]</scope>
    <source>
        <strain evidence="1">NY0173</strain>
    </source>
</reference>
<accession>A0A9K3GJL1</accession>
<sequence>MHKLSSILPITLISRLLSEGEPYISAAVRALSPAEQDIVLDLQDAHMYLGMKTTQGILKTNQLAGEQSRADVAGRTLVGSLELCVRLLRENNDPLVKGWLCGMVARLARNDENNRILTEYGVLPLVSELALSTENPLVRENVAECIAALSPTRANRLKFSELGVLPALVNFLKKEGNSKDASAAAVKKEMARSHKAN</sequence>
<name>A0A9K3GJL1_9EUKA</name>
<dbReference type="InterPro" id="IPR016024">
    <property type="entry name" value="ARM-type_fold"/>
</dbReference>
<keyword evidence="2" id="KW-1185">Reference proteome</keyword>
<feature type="non-terminal residue" evidence="1">
    <location>
        <position position="1"/>
    </location>
</feature>
<comment type="caution">
    <text evidence="1">The sequence shown here is derived from an EMBL/GenBank/DDBJ whole genome shotgun (WGS) entry which is preliminary data.</text>
</comment>
<dbReference type="PANTHER" id="PTHR46241:SF1">
    <property type="entry name" value="OUTER DYNEIN ARM-DOCKING COMPLEX SUBUNIT 2"/>
    <property type="match status" value="1"/>
</dbReference>
<dbReference type="Proteomes" id="UP000265618">
    <property type="component" value="Unassembled WGS sequence"/>
</dbReference>
<dbReference type="OrthoDB" id="1683831at2759"/>
<dbReference type="InterPro" id="IPR011989">
    <property type="entry name" value="ARM-like"/>
</dbReference>
<dbReference type="Gene3D" id="1.25.10.10">
    <property type="entry name" value="Leucine-rich Repeat Variant"/>
    <property type="match status" value="1"/>
</dbReference>
<dbReference type="PANTHER" id="PTHR46241">
    <property type="entry name" value="ARMADILLO REPEAT-CONTAINING PROTEIN 4 ARMC4"/>
    <property type="match status" value="1"/>
</dbReference>
<protein>
    <submittedName>
        <fullName evidence="1">Uncharacterized protein</fullName>
    </submittedName>
</protein>
<dbReference type="EMBL" id="BDIP01001855">
    <property type="protein sequence ID" value="GIQ85272.1"/>
    <property type="molecule type" value="Genomic_DNA"/>
</dbReference>
<proteinExistence type="predicted"/>
<dbReference type="AlphaFoldDB" id="A0A9K3GJL1"/>
<organism evidence="1 2">
    <name type="scientific">Kipferlia bialata</name>
    <dbReference type="NCBI Taxonomy" id="797122"/>
    <lineage>
        <taxon>Eukaryota</taxon>
        <taxon>Metamonada</taxon>
        <taxon>Carpediemonas-like organisms</taxon>
        <taxon>Kipferlia</taxon>
    </lineage>
</organism>
<dbReference type="SUPFAM" id="SSF48371">
    <property type="entry name" value="ARM repeat"/>
    <property type="match status" value="1"/>
</dbReference>
<evidence type="ECO:0000313" key="2">
    <source>
        <dbReference type="Proteomes" id="UP000265618"/>
    </source>
</evidence>